<keyword evidence="1" id="KW-1133">Transmembrane helix</keyword>
<evidence type="ECO:0000313" key="3">
    <source>
        <dbReference type="Proteomes" id="UP000824890"/>
    </source>
</evidence>
<protein>
    <submittedName>
        <fullName evidence="2">Uncharacterized protein</fullName>
    </submittedName>
</protein>
<reference evidence="2 3" key="1">
    <citation type="submission" date="2021-05" db="EMBL/GenBank/DDBJ databases">
        <title>Genome Assembly of Synthetic Allotetraploid Brassica napus Reveals Homoeologous Exchanges between Subgenomes.</title>
        <authorList>
            <person name="Davis J.T."/>
        </authorList>
    </citation>
    <scope>NUCLEOTIDE SEQUENCE [LARGE SCALE GENOMIC DNA]</scope>
    <source>
        <strain evidence="3">cv. Da-Ae</strain>
        <tissue evidence="2">Seedling</tissue>
    </source>
</reference>
<keyword evidence="3" id="KW-1185">Reference proteome</keyword>
<dbReference type="Proteomes" id="UP000824890">
    <property type="component" value="Unassembled WGS sequence"/>
</dbReference>
<proteinExistence type="predicted"/>
<organism evidence="2 3">
    <name type="scientific">Brassica napus</name>
    <name type="common">Rape</name>
    <dbReference type="NCBI Taxonomy" id="3708"/>
    <lineage>
        <taxon>Eukaryota</taxon>
        <taxon>Viridiplantae</taxon>
        <taxon>Streptophyta</taxon>
        <taxon>Embryophyta</taxon>
        <taxon>Tracheophyta</taxon>
        <taxon>Spermatophyta</taxon>
        <taxon>Magnoliopsida</taxon>
        <taxon>eudicotyledons</taxon>
        <taxon>Gunneridae</taxon>
        <taxon>Pentapetalae</taxon>
        <taxon>rosids</taxon>
        <taxon>malvids</taxon>
        <taxon>Brassicales</taxon>
        <taxon>Brassicaceae</taxon>
        <taxon>Brassiceae</taxon>
        <taxon>Brassica</taxon>
    </lineage>
</organism>
<evidence type="ECO:0000256" key="1">
    <source>
        <dbReference type="SAM" id="Phobius"/>
    </source>
</evidence>
<evidence type="ECO:0000313" key="2">
    <source>
        <dbReference type="EMBL" id="KAH0928100.1"/>
    </source>
</evidence>
<keyword evidence="1" id="KW-0472">Membrane</keyword>
<sequence length="244" mass="26764">WHIYNGSGSRAGKAAEISISFNGPFSLGRKQRSSFGSDVVRRVRARSRRRSFHLPLLVFSALCSTGIYPFLSALLLVLPPEVLFGSVSASVESLARTRACWDLVSGRFDVGAEGGCGSAYCCGCGSAYCLGLGVLPLFIRVNPGEIFASSTLVSRGSERDRCLSDLTGCVNKKFPGSFYRLRRGVMVRMRRGESTLKVQWRDLVGIEGCLQLRLRILTSLDSLYMFGDVRVRLVYLAAPLSLFL</sequence>
<feature type="non-terminal residue" evidence="2">
    <location>
        <position position="244"/>
    </location>
</feature>
<accession>A0ABQ8DFE9</accession>
<gene>
    <name evidence="2" type="ORF">HID58_013827</name>
</gene>
<feature type="transmembrane region" description="Helical" evidence="1">
    <location>
        <begin position="54"/>
        <end position="78"/>
    </location>
</feature>
<feature type="non-terminal residue" evidence="2">
    <location>
        <position position="1"/>
    </location>
</feature>
<dbReference type="EMBL" id="JAGKQM010000004">
    <property type="protein sequence ID" value="KAH0928100.1"/>
    <property type="molecule type" value="Genomic_DNA"/>
</dbReference>
<keyword evidence="1" id="KW-0812">Transmembrane</keyword>
<comment type="caution">
    <text evidence="2">The sequence shown here is derived from an EMBL/GenBank/DDBJ whole genome shotgun (WGS) entry which is preliminary data.</text>
</comment>
<name>A0ABQ8DFE9_BRANA</name>